<dbReference type="EMBL" id="CP048433">
    <property type="protein sequence ID" value="QIA34711.1"/>
    <property type="molecule type" value="Genomic_DNA"/>
</dbReference>
<organism evidence="2 3">
    <name type="scientific">Collinsella aerofaciens (strain ATCC 25986 / DSM 3979 / JCM 10188 / KCTC 3647 / NCTC 11838 / VPI 1003)</name>
    <dbReference type="NCBI Taxonomy" id="411903"/>
    <lineage>
        <taxon>Bacteria</taxon>
        <taxon>Bacillati</taxon>
        <taxon>Actinomycetota</taxon>
        <taxon>Coriobacteriia</taxon>
        <taxon>Coriobacteriales</taxon>
        <taxon>Coriobacteriaceae</taxon>
        <taxon>Collinsella</taxon>
    </lineage>
</organism>
<evidence type="ECO:0000313" key="3">
    <source>
        <dbReference type="Proteomes" id="UP000464211"/>
    </source>
</evidence>
<gene>
    <name evidence="2" type="ORF">GXM19_02850</name>
</gene>
<dbReference type="Proteomes" id="UP000464211">
    <property type="component" value="Chromosome"/>
</dbReference>
<sequence>MIDRHRSSLLRARSQSREHAPLLFSA</sequence>
<feature type="region of interest" description="Disordered" evidence="1">
    <location>
        <begin position="1"/>
        <end position="26"/>
    </location>
</feature>
<name>A0A858B6W9_COLAA</name>
<accession>A0A858B6W9</accession>
<reference evidence="2 3" key="1">
    <citation type="submission" date="2020-01" db="EMBL/GenBank/DDBJ databases">
        <title>Complete genome sequence of Collinsella aerofaciens JCM 10188(T).</title>
        <authorList>
            <person name="Tourlousse D.M."/>
            <person name="Sakamoto M."/>
            <person name="Miura T."/>
            <person name="Narita K."/>
            <person name="Ohashi A."/>
            <person name="Uchino Y."/>
            <person name="Yamazoe A."/>
            <person name="Kameyama K."/>
            <person name="Terauchi J."/>
            <person name="Ohkuma M."/>
            <person name="Kawasaki H."/>
            <person name="Sekiguchi Y."/>
        </authorList>
    </citation>
    <scope>NUCLEOTIDE SEQUENCE [LARGE SCALE GENOMIC DNA]</scope>
    <source>
        <strain evidence="2 3">JCM 10188</strain>
    </source>
</reference>
<dbReference type="AlphaFoldDB" id="A0A858B6W9"/>
<protein>
    <submittedName>
        <fullName evidence="2">Uncharacterized protein</fullName>
    </submittedName>
</protein>
<proteinExistence type="predicted"/>
<evidence type="ECO:0000313" key="2">
    <source>
        <dbReference type="EMBL" id="QIA34711.1"/>
    </source>
</evidence>
<evidence type="ECO:0000256" key="1">
    <source>
        <dbReference type="SAM" id="MobiDB-lite"/>
    </source>
</evidence>